<organism evidence="2 3">
    <name type="scientific">Amycolatopsis rhabdoformis</name>
    <dbReference type="NCBI Taxonomy" id="1448059"/>
    <lineage>
        <taxon>Bacteria</taxon>
        <taxon>Bacillati</taxon>
        <taxon>Actinomycetota</taxon>
        <taxon>Actinomycetes</taxon>
        <taxon>Pseudonocardiales</taxon>
        <taxon>Pseudonocardiaceae</taxon>
        <taxon>Amycolatopsis</taxon>
    </lineage>
</organism>
<dbReference type="PROSITE" id="PS51725">
    <property type="entry name" value="ABM"/>
    <property type="match status" value="1"/>
</dbReference>
<protein>
    <submittedName>
        <fullName evidence="2">Antibiotic biosynthesis monooxygenase</fullName>
    </submittedName>
</protein>
<dbReference type="EMBL" id="CP142149">
    <property type="protein sequence ID" value="WSE31693.1"/>
    <property type="molecule type" value="Genomic_DNA"/>
</dbReference>
<keyword evidence="2" id="KW-0503">Monooxygenase</keyword>
<keyword evidence="2" id="KW-0560">Oxidoreductase</keyword>
<dbReference type="RefSeq" id="WP_326834500.1">
    <property type="nucleotide sequence ID" value="NZ_CP142149.1"/>
</dbReference>
<dbReference type="InterPro" id="IPR007138">
    <property type="entry name" value="ABM_dom"/>
</dbReference>
<dbReference type="Gene3D" id="3.30.70.100">
    <property type="match status" value="1"/>
</dbReference>
<sequence length="95" mass="10576">MITEIAIIDVKPDAGDEFAAAYARAHELLATTPGCLSARMLRSEESPDRFIGVVEWESKQHHLDHFRGTERYPAYAALLGPFLAAPPRVEHFDAL</sequence>
<proteinExistence type="predicted"/>
<dbReference type="Pfam" id="PF03992">
    <property type="entry name" value="ABM"/>
    <property type="match status" value="1"/>
</dbReference>
<dbReference type="SUPFAM" id="SSF54909">
    <property type="entry name" value="Dimeric alpha+beta barrel"/>
    <property type="match status" value="1"/>
</dbReference>
<evidence type="ECO:0000259" key="1">
    <source>
        <dbReference type="PROSITE" id="PS51725"/>
    </source>
</evidence>
<accession>A0ABZ1IC36</accession>
<feature type="domain" description="ABM" evidence="1">
    <location>
        <begin position="2"/>
        <end position="92"/>
    </location>
</feature>
<name>A0ABZ1IC36_9PSEU</name>
<evidence type="ECO:0000313" key="3">
    <source>
        <dbReference type="Proteomes" id="UP001330812"/>
    </source>
</evidence>
<evidence type="ECO:0000313" key="2">
    <source>
        <dbReference type="EMBL" id="WSE31693.1"/>
    </source>
</evidence>
<reference evidence="2 3" key="1">
    <citation type="journal article" date="2015" name="Int. J. Syst. Evol. Microbiol.">
        <title>Amycolatopsis rhabdoformis sp. nov., an actinomycete isolated from a tropical forest soil.</title>
        <authorList>
            <person name="Souza W.R."/>
            <person name="Silva R.E."/>
            <person name="Goodfellow M."/>
            <person name="Busarakam K."/>
            <person name="Figueiro F.S."/>
            <person name="Ferreira D."/>
            <person name="Rodrigues-Filho E."/>
            <person name="Moraes L.A.B."/>
            <person name="Zucchi T.D."/>
        </authorList>
    </citation>
    <scope>NUCLEOTIDE SEQUENCE [LARGE SCALE GENOMIC DNA]</scope>
    <source>
        <strain evidence="2 3">NCIMB 14900</strain>
    </source>
</reference>
<gene>
    <name evidence="2" type="ORF">VSH64_06170</name>
</gene>
<dbReference type="GO" id="GO:0004497">
    <property type="term" value="F:monooxygenase activity"/>
    <property type="evidence" value="ECO:0007669"/>
    <property type="project" value="UniProtKB-KW"/>
</dbReference>
<keyword evidence="3" id="KW-1185">Reference proteome</keyword>
<dbReference type="InterPro" id="IPR011008">
    <property type="entry name" value="Dimeric_a/b-barrel"/>
</dbReference>
<dbReference type="Proteomes" id="UP001330812">
    <property type="component" value="Chromosome"/>
</dbReference>